<sequence length="359" mass="39300">MRICYVINSLDGGGGALPLPHVLAVMRAAGHDPFVVSLMERDGRARRPLEQAGIDHMVIGGATRRWAKPALRLDAIVRDRRPDTIWTSLTHATLTGELIGRLRRVPVVSWLHNAWLKPANRALLRRSHPLTRHWVADSETVARFGEAELGIPIERISIWPLFLADVAAPSARRWTDEPFRIGSLGRLHRNKGYDVLVRALAMLVRRAPMIAGRISVHLAGEGPERGALQALARDHGVANLHFEGFQDRPRDFLSTLHGYVQPSHHEGLCIAAHEAMQAGLPVIASPVGEMHRSIVRSGGGSIVPYGDAEMLASHIARLAEDPIGAHAIGQAGRTWVMAEYSRPAFDRRGHDALKAAGIG</sequence>
<accession>A0ABS7PU98</accession>
<dbReference type="Gene3D" id="3.40.50.2000">
    <property type="entry name" value="Glycogen Phosphorylase B"/>
    <property type="match status" value="2"/>
</dbReference>
<keyword evidence="3" id="KW-0328">Glycosyltransferase</keyword>
<dbReference type="InterPro" id="IPR028098">
    <property type="entry name" value="Glyco_trans_4-like_N"/>
</dbReference>
<gene>
    <name evidence="3" type="ORF">K7G82_21715</name>
</gene>
<protein>
    <submittedName>
        <fullName evidence="3">Glycosyltransferase</fullName>
        <ecNumber evidence="3">2.4.-.-</ecNumber>
    </submittedName>
</protein>
<dbReference type="Pfam" id="PF13439">
    <property type="entry name" value="Glyco_transf_4"/>
    <property type="match status" value="1"/>
</dbReference>
<name>A0ABS7PU98_9SPHN</name>
<feature type="domain" description="Glycosyltransferase subfamily 4-like N-terminal" evidence="2">
    <location>
        <begin position="26"/>
        <end position="160"/>
    </location>
</feature>
<keyword evidence="3" id="KW-0808">Transferase</keyword>
<proteinExistence type="predicted"/>
<reference evidence="3 4" key="1">
    <citation type="submission" date="2021-08" db="EMBL/GenBank/DDBJ databases">
        <authorList>
            <person name="Tuo L."/>
        </authorList>
    </citation>
    <scope>NUCLEOTIDE SEQUENCE [LARGE SCALE GENOMIC DNA]</scope>
    <source>
        <strain evidence="3 4">JCM 31229</strain>
    </source>
</reference>
<dbReference type="PANTHER" id="PTHR12526:SF630">
    <property type="entry name" value="GLYCOSYLTRANSFERASE"/>
    <property type="match status" value="1"/>
</dbReference>
<dbReference type="RefSeq" id="WP_222992047.1">
    <property type="nucleotide sequence ID" value="NZ_JAINVV010000011.1"/>
</dbReference>
<evidence type="ECO:0000259" key="1">
    <source>
        <dbReference type="Pfam" id="PF00534"/>
    </source>
</evidence>
<dbReference type="PANTHER" id="PTHR12526">
    <property type="entry name" value="GLYCOSYLTRANSFERASE"/>
    <property type="match status" value="1"/>
</dbReference>
<dbReference type="Pfam" id="PF00534">
    <property type="entry name" value="Glycos_transf_1"/>
    <property type="match status" value="1"/>
</dbReference>
<comment type="caution">
    <text evidence="3">The sequence shown here is derived from an EMBL/GenBank/DDBJ whole genome shotgun (WGS) entry which is preliminary data.</text>
</comment>
<dbReference type="EC" id="2.4.-.-" evidence="3"/>
<evidence type="ECO:0000259" key="2">
    <source>
        <dbReference type="Pfam" id="PF13439"/>
    </source>
</evidence>
<dbReference type="SUPFAM" id="SSF53756">
    <property type="entry name" value="UDP-Glycosyltransferase/glycogen phosphorylase"/>
    <property type="match status" value="1"/>
</dbReference>
<evidence type="ECO:0000313" key="4">
    <source>
        <dbReference type="Proteomes" id="UP000706039"/>
    </source>
</evidence>
<dbReference type="Proteomes" id="UP000706039">
    <property type="component" value="Unassembled WGS sequence"/>
</dbReference>
<keyword evidence="4" id="KW-1185">Reference proteome</keyword>
<feature type="domain" description="Glycosyl transferase family 1" evidence="1">
    <location>
        <begin position="174"/>
        <end position="335"/>
    </location>
</feature>
<dbReference type="InterPro" id="IPR001296">
    <property type="entry name" value="Glyco_trans_1"/>
</dbReference>
<evidence type="ECO:0000313" key="3">
    <source>
        <dbReference type="EMBL" id="MBY8824937.1"/>
    </source>
</evidence>
<organism evidence="3 4">
    <name type="scientific">Sphingomonas colocasiae</name>
    <dbReference type="NCBI Taxonomy" id="1848973"/>
    <lineage>
        <taxon>Bacteria</taxon>
        <taxon>Pseudomonadati</taxon>
        <taxon>Pseudomonadota</taxon>
        <taxon>Alphaproteobacteria</taxon>
        <taxon>Sphingomonadales</taxon>
        <taxon>Sphingomonadaceae</taxon>
        <taxon>Sphingomonas</taxon>
    </lineage>
</organism>
<dbReference type="GO" id="GO:0016757">
    <property type="term" value="F:glycosyltransferase activity"/>
    <property type="evidence" value="ECO:0007669"/>
    <property type="project" value="UniProtKB-KW"/>
</dbReference>
<dbReference type="EMBL" id="JAINVV010000011">
    <property type="protein sequence ID" value="MBY8824937.1"/>
    <property type="molecule type" value="Genomic_DNA"/>
</dbReference>